<reference evidence="4" key="1">
    <citation type="journal article" date="2019" name="Int. J. Syst. Evol. Microbiol.">
        <title>The Global Catalogue of Microorganisms (GCM) 10K type strain sequencing project: providing services to taxonomists for standard genome sequencing and annotation.</title>
        <authorList>
            <consortium name="The Broad Institute Genomics Platform"/>
            <consortium name="The Broad Institute Genome Sequencing Center for Infectious Disease"/>
            <person name="Wu L."/>
            <person name="Ma J."/>
        </authorList>
    </citation>
    <scope>NUCLEOTIDE SEQUENCE [LARGE SCALE GENOMIC DNA]</scope>
    <source>
        <strain evidence="4">JCM 4788</strain>
    </source>
</reference>
<comment type="caution">
    <text evidence="3">The sequence shown here is derived from an EMBL/GenBank/DDBJ whole genome shotgun (WGS) entry which is preliminary data.</text>
</comment>
<feature type="compositionally biased region" description="Pro residues" evidence="1">
    <location>
        <begin position="19"/>
        <end position="36"/>
    </location>
</feature>
<dbReference type="Proteomes" id="UP001500879">
    <property type="component" value="Unassembled WGS sequence"/>
</dbReference>
<dbReference type="PANTHER" id="PTHR46637:SF1">
    <property type="entry name" value="BLL5188 PROTEIN"/>
    <property type="match status" value="1"/>
</dbReference>
<feature type="region of interest" description="Disordered" evidence="1">
    <location>
        <begin position="1"/>
        <end position="37"/>
    </location>
</feature>
<protein>
    <recommendedName>
        <fullName evidence="2">Insertion element IS402-like domain-containing protein</fullName>
    </recommendedName>
</protein>
<accession>A0ABP3I3R5</accession>
<organism evidence="3 4">
    <name type="scientific">Streptomyces luteireticuli</name>
    <dbReference type="NCBI Taxonomy" id="173858"/>
    <lineage>
        <taxon>Bacteria</taxon>
        <taxon>Bacillati</taxon>
        <taxon>Actinomycetota</taxon>
        <taxon>Actinomycetes</taxon>
        <taxon>Kitasatosporales</taxon>
        <taxon>Streptomycetaceae</taxon>
        <taxon>Streptomyces</taxon>
    </lineage>
</organism>
<evidence type="ECO:0000256" key="1">
    <source>
        <dbReference type="SAM" id="MobiDB-lite"/>
    </source>
</evidence>
<dbReference type="EMBL" id="BAAABX010000007">
    <property type="protein sequence ID" value="GAA0389584.1"/>
    <property type="molecule type" value="Genomic_DNA"/>
</dbReference>
<evidence type="ECO:0000259" key="2">
    <source>
        <dbReference type="Pfam" id="PF13340"/>
    </source>
</evidence>
<dbReference type="InterPro" id="IPR025161">
    <property type="entry name" value="IS402-like_dom"/>
</dbReference>
<evidence type="ECO:0000313" key="4">
    <source>
        <dbReference type="Proteomes" id="UP001500879"/>
    </source>
</evidence>
<gene>
    <name evidence="3" type="ORF">GCM10010357_07850</name>
</gene>
<feature type="domain" description="Insertion element IS402-like" evidence="2">
    <location>
        <begin position="47"/>
        <end position="122"/>
    </location>
</feature>
<dbReference type="InterPro" id="IPR052909">
    <property type="entry name" value="Transposase_6_like"/>
</dbReference>
<sequence>MTPPALPDRRAPAARPRPGRIPPPPTPLAPPAPPNPTATILVERLVPDDLWLLARRAIPATPKRPQGGGRQRVDDREVLAAIVFLAGSGCSWRQLPPVFGVSWQTVHRRFTEWTSAGLWDSLCAMASDRHGTPVRADWTRIACHHIRKRAGLSCRAGSFPRGDRPPSPPPGA</sequence>
<dbReference type="RefSeq" id="WP_425543471.1">
    <property type="nucleotide sequence ID" value="NZ_BAAABX010000007.1"/>
</dbReference>
<proteinExistence type="predicted"/>
<name>A0ABP3I3R5_9ACTN</name>
<dbReference type="Pfam" id="PF13340">
    <property type="entry name" value="DUF4096"/>
    <property type="match status" value="1"/>
</dbReference>
<evidence type="ECO:0000313" key="3">
    <source>
        <dbReference type="EMBL" id="GAA0389584.1"/>
    </source>
</evidence>
<keyword evidence="4" id="KW-1185">Reference proteome</keyword>
<dbReference type="PANTHER" id="PTHR46637">
    <property type="entry name" value="TIS1421-TRANSPOSASE PROTEIN A"/>
    <property type="match status" value="1"/>
</dbReference>